<dbReference type="Gene3D" id="3.30.300.20">
    <property type="match status" value="1"/>
</dbReference>
<proteinExistence type="predicted"/>
<evidence type="ECO:0000313" key="1">
    <source>
        <dbReference type="EMBL" id="KJD44161.1"/>
    </source>
</evidence>
<dbReference type="EMBL" id="JTHP01000040">
    <property type="protein sequence ID" value="KJD44161.1"/>
    <property type="molecule type" value="Genomic_DNA"/>
</dbReference>
<reference evidence="1 2" key="1">
    <citation type="submission" date="2014-11" db="EMBL/GenBank/DDBJ databases">
        <title>Draft Genome Sequences of Paenibacillus polymyxa NRRL B-30509 and Paenibacillus terrae NRRL B-30644, Strains from a Poultry Environment that Produce Tridecaptin A and Paenicidins.</title>
        <authorList>
            <person name="van Belkum M.J."/>
            <person name="Lohans C.T."/>
            <person name="Vederas J.C."/>
        </authorList>
    </citation>
    <scope>NUCLEOTIDE SEQUENCE [LARGE SCALE GENOMIC DNA]</scope>
    <source>
        <strain evidence="1 2">NRRL B-30644</strain>
    </source>
</reference>
<dbReference type="Proteomes" id="UP000032534">
    <property type="component" value="Unassembled WGS sequence"/>
</dbReference>
<dbReference type="PATRIC" id="fig|159743.3.peg.4077"/>
<dbReference type="SUPFAM" id="SSF82784">
    <property type="entry name" value="OsmC-like"/>
    <property type="match status" value="1"/>
</dbReference>
<dbReference type="InterPro" id="IPR003718">
    <property type="entry name" value="OsmC/Ohr_fam"/>
</dbReference>
<dbReference type="InterPro" id="IPR052924">
    <property type="entry name" value="OsmC/Ohr_hydroprdx_reductase"/>
</dbReference>
<name>A0A0D7WY92_9BACL</name>
<keyword evidence="2" id="KW-1185">Reference proteome</keyword>
<protein>
    <recommendedName>
        <fullName evidence="3">Osmotically inducible protein OsmC</fullName>
    </recommendedName>
</protein>
<dbReference type="InterPro" id="IPR015946">
    <property type="entry name" value="KH_dom-like_a/b"/>
</dbReference>
<dbReference type="PANTHER" id="PTHR35368">
    <property type="entry name" value="HYDROPEROXIDE REDUCTASE"/>
    <property type="match status" value="1"/>
</dbReference>
<dbReference type="InterPro" id="IPR036102">
    <property type="entry name" value="OsmC/Ohrsf"/>
</dbReference>
<dbReference type="OrthoDB" id="1433018at2"/>
<evidence type="ECO:0000313" key="2">
    <source>
        <dbReference type="Proteomes" id="UP000032534"/>
    </source>
</evidence>
<dbReference type="Pfam" id="PF02566">
    <property type="entry name" value="OsmC"/>
    <property type="match status" value="1"/>
</dbReference>
<sequence>MSKTNGIDVNMLGSLAEKYKKNPEDAITSFTSTVKWKDGFYSEAEVGDYKPVPIDEPEWLSGTGKGPNPVELLLSALGACVGVGFIATASGMGIKVNSLDVDVTGEIDLNVFFGLKEGNSGFDEINVRFNVDSDADEAQVEKLIAKAIEISPVRNTIERNVKVTSMYTLHS</sequence>
<comment type="caution">
    <text evidence="1">The sequence shown here is derived from an EMBL/GenBank/DDBJ whole genome shotgun (WGS) entry which is preliminary data.</text>
</comment>
<dbReference type="AlphaFoldDB" id="A0A0D7WY92"/>
<dbReference type="RefSeq" id="WP_044647484.1">
    <property type="nucleotide sequence ID" value="NZ_JTHP01000040.1"/>
</dbReference>
<evidence type="ECO:0008006" key="3">
    <source>
        <dbReference type="Google" id="ProtNLM"/>
    </source>
</evidence>
<accession>A0A0D7WY92</accession>
<dbReference type="PANTHER" id="PTHR35368:SF1">
    <property type="entry name" value="HYDROPEROXIDE REDUCTASE"/>
    <property type="match status" value="1"/>
</dbReference>
<organism evidence="1 2">
    <name type="scientific">Paenibacillus terrae</name>
    <dbReference type="NCBI Taxonomy" id="159743"/>
    <lineage>
        <taxon>Bacteria</taxon>
        <taxon>Bacillati</taxon>
        <taxon>Bacillota</taxon>
        <taxon>Bacilli</taxon>
        <taxon>Bacillales</taxon>
        <taxon>Paenibacillaceae</taxon>
        <taxon>Paenibacillus</taxon>
    </lineage>
</organism>
<gene>
    <name evidence="1" type="ORF">QD47_18325</name>
</gene>